<organism evidence="1 2">
    <name type="scientific">Fragilariopsis cylindrus CCMP1102</name>
    <dbReference type="NCBI Taxonomy" id="635003"/>
    <lineage>
        <taxon>Eukaryota</taxon>
        <taxon>Sar</taxon>
        <taxon>Stramenopiles</taxon>
        <taxon>Ochrophyta</taxon>
        <taxon>Bacillariophyta</taxon>
        <taxon>Bacillariophyceae</taxon>
        <taxon>Bacillariophycidae</taxon>
        <taxon>Bacillariales</taxon>
        <taxon>Bacillariaceae</taxon>
        <taxon>Fragilariopsis</taxon>
    </lineage>
</organism>
<dbReference type="Proteomes" id="UP000095751">
    <property type="component" value="Unassembled WGS sequence"/>
</dbReference>
<protein>
    <submittedName>
        <fullName evidence="1">Uncharacterized protein</fullName>
    </submittedName>
</protein>
<evidence type="ECO:0000313" key="2">
    <source>
        <dbReference type="Proteomes" id="UP000095751"/>
    </source>
</evidence>
<reference evidence="1 2" key="1">
    <citation type="submission" date="2016-09" db="EMBL/GenBank/DDBJ databases">
        <title>Extensive genetic diversity and differential bi-allelic expression allows diatom success in the polar Southern Ocean.</title>
        <authorList>
            <consortium name="DOE Joint Genome Institute"/>
            <person name="Mock T."/>
            <person name="Otillar R.P."/>
            <person name="Strauss J."/>
            <person name="Dupont C."/>
            <person name="Frickenhaus S."/>
            <person name="Maumus F."/>
            <person name="Mcmullan M."/>
            <person name="Sanges R."/>
            <person name="Schmutz J."/>
            <person name="Toseland A."/>
            <person name="Valas R."/>
            <person name="Veluchamy A."/>
            <person name="Ward B.J."/>
            <person name="Allen A."/>
            <person name="Barry K."/>
            <person name="Falciatore A."/>
            <person name="Ferrante M."/>
            <person name="Fortunato A.E."/>
            <person name="Gloeckner G."/>
            <person name="Gruber A."/>
            <person name="Hipkin R."/>
            <person name="Janech M."/>
            <person name="Kroth P."/>
            <person name="Leese F."/>
            <person name="Lindquist E."/>
            <person name="Lyon B.R."/>
            <person name="Martin J."/>
            <person name="Mayer C."/>
            <person name="Parker M."/>
            <person name="Quesneville H."/>
            <person name="Raymond J."/>
            <person name="Uhlig C."/>
            <person name="Valentin K.U."/>
            <person name="Worden A.Z."/>
            <person name="Armbrust E.V."/>
            <person name="Bowler C."/>
            <person name="Green B."/>
            <person name="Moulton V."/>
            <person name="Van Oosterhout C."/>
            <person name="Grigoriev I."/>
        </authorList>
    </citation>
    <scope>NUCLEOTIDE SEQUENCE [LARGE SCALE GENOMIC DNA]</scope>
    <source>
        <strain evidence="1 2">CCMP1102</strain>
    </source>
</reference>
<dbReference type="KEGG" id="fcy:FRACYDRAFT_239285"/>
<dbReference type="InParanoid" id="A0A1E7FEV3"/>
<gene>
    <name evidence="1" type="ORF">FRACYDRAFT_239285</name>
</gene>
<dbReference type="EMBL" id="KV784358">
    <property type="protein sequence ID" value="OEU16690.1"/>
    <property type="molecule type" value="Genomic_DNA"/>
</dbReference>
<name>A0A1E7FEV3_9STRA</name>
<dbReference type="OrthoDB" id="43533at2759"/>
<accession>A0A1E7FEV3</accession>
<proteinExistence type="predicted"/>
<keyword evidence="2" id="KW-1185">Reference proteome</keyword>
<evidence type="ECO:0000313" key="1">
    <source>
        <dbReference type="EMBL" id="OEU16690.1"/>
    </source>
</evidence>
<dbReference type="AlphaFoldDB" id="A0A1E7FEV3"/>
<sequence length="436" mass="50210">MIDNRQLTYIPIRLACGVCVYCSPDVLSNCPMVLRCIQADLTRAFKILPLSVHKLIRKRTNLWLNWRGYAYGKQANPTILSHVTTHHSPGWLMECAIDTPQKAMGIEIYSCVDYQKMRLHWNGSGLLIHELCHLIHQCCLKDGLENQKVEALYERANISGKYEKVLRRDWAGKTTNITNGTSNSNSNTSNNYFNTVEEEIIIQQQQQAIDHQPADFDLAYAMVDKKEFFAEISVAFLCNGYHAMDKADPNDMNDCNPPLLHPDVTERVLAVQQEYNTNNNTKTTVPTSNDYHYYHHVENKHHGTNDSNDFKTEGDEKTLSVCCRAPLPIIHQLVRKVSFALQQRRHDTNTNGYNNQLRMVDAVFQEDAISMNCINTYHCNKFYPFTRGQLQYYDPDLFHGIQNLWREIARLDDTSASVRLKNRILRSRCCTPSPCL</sequence>